<evidence type="ECO:0000313" key="4">
    <source>
        <dbReference type="EMBL" id="TDP93338.1"/>
    </source>
</evidence>
<dbReference type="EMBL" id="SNYA01000003">
    <property type="protein sequence ID" value="TDP93338.1"/>
    <property type="molecule type" value="Genomic_DNA"/>
</dbReference>
<sequence>MDHHQPVALITGGASGIGRAFAQHWIAAGGRAVIADLNAQHLAEAVSELGQDHARGAICDVTSSASVADAVAGILAVEGRIDTVFNSAGIARPEPSDRCTDAAFSLLLDIHVTGTMRVCREAFPALRESGGTIVNVASVAAFAGMPGRASYTSAKAAVGGLTRTLAVEWGTHGIRVNAVAPGYVRTALTDELLAAGKLNDAAILARTPVGRFARPAEIAAAAHFLATPQSSFVTGHTLVVDGGLTIDGDWY</sequence>
<name>A0A4V6PVP8_9MICO</name>
<reference evidence="4 5" key="1">
    <citation type="submission" date="2019-03" db="EMBL/GenBank/DDBJ databases">
        <title>Genomic analyses of the natural microbiome of Caenorhabditis elegans.</title>
        <authorList>
            <person name="Samuel B."/>
        </authorList>
    </citation>
    <scope>NUCLEOTIDE SEQUENCE [LARGE SCALE GENOMIC DNA]</scope>
    <source>
        <strain evidence="4 5">JUb18</strain>
    </source>
</reference>
<dbReference type="PRINTS" id="PR00080">
    <property type="entry name" value="SDRFAMILY"/>
</dbReference>
<proteinExistence type="inferred from homology"/>
<dbReference type="AlphaFoldDB" id="A0A4V6PVP8"/>
<comment type="similarity">
    <text evidence="1">Belongs to the short-chain dehydrogenases/reductases (SDR) family.</text>
</comment>
<evidence type="ECO:0000256" key="1">
    <source>
        <dbReference type="ARBA" id="ARBA00006484"/>
    </source>
</evidence>
<dbReference type="SUPFAM" id="SSF51735">
    <property type="entry name" value="NAD(P)-binding Rossmann-fold domains"/>
    <property type="match status" value="1"/>
</dbReference>
<dbReference type="GO" id="GO:0030497">
    <property type="term" value="P:fatty acid elongation"/>
    <property type="evidence" value="ECO:0007669"/>
    <property type="project" value="TreeGrafter"/>
</dbReference>
<dbReference type="SMART" id="SM00822">
    <property type="entry name" value="PKS_KR"/>
    <property type="match status" value="1"/>
</dbReference>
<comment type="caution">
    <text evidence="4">The sequence shown here is derived from an EMBL/GenBank/DDBJ whole genome shotgun (WGS) entry which is preliminary data.</text>
</comment>
<protein>
    <submittedName>
        <fullName evidence="4">NAD(P)-dependent dehydrogenase (Short-subunit alcohol dehydrogenase family)</fullName>
    </submittedName>
</protein>
<feature type="domain" description="Ketoreductase" evidence="3">
    <location>
        <begin position="6"/>
        <end position="172"/>
    </location>
</feature>
<dbReference type="OrthoDB" id="286404at2"/>
<keyword evidence="5" id="KW-1185">Reference proteome</keyword>
<accession>A0A4V6PVP8</accession>
<dbReference type="PRINTS" id="PR00081">
    <property type="entry name" value="GDHRDH"/>
</dbReference>
<dbReference type="FunFam" id="3.40.50.720:FF:000084">
    <property type="entry name" value="Short-chain dehydrogenase reductase"/>
    <property type="match status" value="1"/>
</dbReference>
<organism evidence="4 5">
    <name type="scientific">Leucobacter luti</name>
    <dbReference type="NCBI Taxonomy" id="340320"/>
    <lineage>
        <taxon>Bacteria</taxon>
        <taxon>Bacillati</taxon>
        <taxon>Actinomycetota</taxon>
        <taxon>Actinomycetes</taxon>
        <taxon>Micrococcales</taxon>
        <taxon>Microbacteriaceae</taxon>
        <taxon>Leucobacter</taxon>
    </lineage>
</organism>
<evidence type="ECO:0000259" key="3">
    <source>
        <dbReference type="SMART" id="SM00822"/>
    </source>
</evidence>
<dbReference type="InterPro" id="IPR002347">
    <property type="entry name" value="SDR_fam"/>
</dbReference>
<dbReference type="PANTHER" id="PTHR42760">
    <property type="entry name" value="SHORT-CHAIN DEHYDROGENASES/REDUCTASES FAMILY MEMBER"/>
    <property type="match status" value="1"/>
</dbReference>
<dbReference type="InterPro" id="IPR020904">
    <property type="entry name" value="Sc_DH/Rdtase_CS"/>
</dbReference>
<evidence type="ECO:0000313" key="5">
    <source>
        <dbReference type="Proteomes" id="UP000295601"/>
    </source>
</evidence>
<dbReference type="Pfam" id="PF13561">
    <property type="entry name" value="adh_short_C2"/>
    <property type="match status" value="1"/>
</dbReference>
<dbReference type="GO" id="GO:0016616">
    <property type="term" value="F:oxidoreductase activity, acting on the CH-OH group of donors, NAD or NADP as acceptor"/>
    <property type="evidence" value="ECO:0007669"/>
    <property type="project" value="UniProtKB-ARBA"/>
</dbReference>
<dbReference type="InterPro" id="IPR057326">
    <property type="entry name" value="KR_dom"/>
</dbReference>
<dbReference type="RefSeq" id="WP_133616384.1">
    <property type="nucleotide sequence ID" value="NZ_CP080492.1"/>
</dbReference>
<keyword evidence="2" id="KW-0560">Oxidoreductase</keyword>
<gene>
    <name evidence="4" type="ORF">EDF62_1317</name>
</gene>
<dbReference type="PROSITE" id="PS00061">
    <property type="entry name" value="ADH_SHORT"/>
    <property type="match status" value="1"/>
</dbReference>
<dbReference type="InterPro" id="IPR036291">
    <property type="entry name" value="NAD(P)-bd_dom_sf"/>
</dbReference>
<dbReference type="Gene3D" id="3.40.50.720">
    <property type="entry name" value="NAD(P)-binding Rossmann-like Domain"/>
    <property type="match status" value="1"/>
</dbReference>
<dbReference type="PANTHER" id="PTHR42760:SF123">
    <property type="entry name" value="OXIDOREDUCTASE"/>
    <property type="match status" value="1"/>
</dbReference>
<evidence type="ECO:0000256" key="2">
    <source>
        <dbReference type="ARBA" id="ARBA00023002"/>
    </source>
</evidence>
<dbReference type="Proteomes" id="UP000295601">
    <property type="component" value="Unassembled WGS sequence"/>
</dbReference>